<evidence type="ECO:0000313" key="2">
    <source>
        <dbReference type="Proteomes" id="UP000006622"/>
    </source>
</evidence>
<organism evidence="1 2">
    <name type="scientific">Methanosalsum zhilinae (strain DSM 4017 / NBRC 107636 / OCM 62 / WeN5)</name>
    <name type="common">Methanohalophilus zhilinae</name>
    <dbReference type="NCBI Taxonomy" id="679901"/>
    <lineage>
        <taxon>Archaea</taxon>
        <taxon>Methanobacteriati</taxon>
        <taxon>Methanobacteriota</taxon>
        <taxon>Stenosarchaea group</taxon>
        <taxon>Methanomicrobia</taxon>
        <taxon>Methanosarcinales</taxon>
        <taxon>Methanosarcinaceae</taxon>
        <taxon>Methanosalsum</taxon>
    </lineage>
</organism>
<reference evidence="1" key="1">
    <citation type="submission" date="2010-07" db="EMBL/GenBank/DDBJ databases">
        <title>The complete genome of Methanosalsum zhilinae DSM 4017.</title>
        <authorList>
            <consortium name="US DOE Joint Genome Institute (JGI-PGF)"/>
            <person name="Lucas S."/>
            <person name="Copeland A."/>
            <person name="Lapidus A."/>
            <person name="Glavina del Rio T."/>
            <person name="Dalin E."/>
            <person name="Tice H."/>
            <person name="Bruce D."/>
            <person name="Goodwin L."/>
            <person name="Pitluck S."/>
            <person name="Kyrpides N."/>
            <person name="Mavromatis K."/>
            <person name="Ovchinnikova G."/>
            <person name="Daligault H."/>
            <person name="Detter J.C."/>
            <person name="Han C."/>
            <person name="Tapia R."/>
            <person name="Larimer F."/>
            <person name="Land M."/>
            <person name="Hauser L."/>
            <person name="Markowitz V."/>
            <person name="Cheng J.-F."/>
            <person name="Hugenholtz P."/>
            <person name="Woyke T."/>
            <person name="Wu D."/>
            <person name="Spring S."/>
            <person name="Schueler E."/>
            <person name="Brambilla E."/>
            <person name="Klenk H.-P."/>
            <person name="Eisen J.A."/>
        </authorList>
    </citation>
    <scope>NUCLEOTIDE SEQUENCE</scope>
    <source>
        <strain evidence="1">DSM 4017</strain>
    </source>
</reference>
<sequence length="284" mass="31733">MSDREVAQRVFAKELNDSILSIESGSSDSNKNNARSPNYLVTPLGTKVNRLFAVGVITEVDNIGTDNDIWRARMVDPSGAFTIYAGQYQQEAAVFLSGIDTPVFVSVVGKARMYEPGDGSKFISIRPEAINRATEYMRDRWVIDTVELTTERMNIISDLILLDTDQIVGYFDENGISSDIAEGIRIALEKYNTGQDYLSEMRNMLLECLKSVEPTEAESPKDINEKIILRILNEMDQGRGVIYEKLMDTAKQHGLSEEQIDEATSSVLSKGKCYEPRIGILKPV</sequence>
<dbReference type="GeneID" id="10822042"/>
<dbReference type="HOGENOM" id="CLU_080075_0_0_2"/>
<dbReference type="InterPro" id="IPR036388">
    <property type="entry name" value="WH-like_DNA-bd_sf"/>
</dbReference>
<keyword evidence="2" id="KW-1185">Reference proteome</keyword>
<dbReference type="Gene3D" id="1.10.10.10">
    <property type="entry name" value="Winged helix-like DNA-binding domain superfamily/Winged helix DNA-binding domain"/>
    <property type="match status" value="1"/>
</dbReference>
<evidence type="ECO:0000313" key="1">
    <source>
        <dbReference type="EMBL" id="AEH60312.1"/>
    </source>
</evidence>
<dbReference type="KEGG" id="mzh:Mzhil_0437"/>
<dbReference type="EMBL" id="CP002101">
    <property type="protein sequence ID" value="AEH60312.1"/>
    <property type="molecule type" value="Genomic_DNA"/>
</dbReference>
<accession>F7XPP2</accession>
<dbReference type="RefSeq" id="WP_013897751.1">
    <property type="nucleotide sequence ID" value="NC_015676.1"/>
</dbReference>
<proteinExistence type="predicted"/>
<protein>
    <recommendedName>
        <fullName evidence="3">Nucleic acid binding OB-fold tRNA/helicase-type</fullName>
    </recommendedName>
</protein>
<dbReference type="AlphaFoldDB" id="F7XPP2"/>
<dbReference type="STRING" id="679901.Mzhil_0437"/>
<dbReference type="OrthoDB" id="56523at2157"/>
<evidence type="ECO:0008006" key="3">
    <source>
        <dbReference type="Google" id="ProtNLM"/>
    </source>
</evidence>
<name>F7XPP2_METZD</name>
<gene>
    <name evidence="1" type="ordered locus">Mzhil_0437</name>
</gene>
<dbReference type="Proteomes" id="UP000006622">
    <property type="component" value="Chromosome"/>
</dbReference>